<gene>
    <name evidence="2" type="ORF">SEMRO_344_G122200.1</name>
</gene>
<evidence type="ECO:0000313" key="2">
    <source>
        <dbReference type="EMBL" id="CAB9508361.1"/>
    </source>
</evidence>
<feature type="compositionally biased region" description="Polar residues" evidence="1">
    <location>
        <begin position="389"/>
        <end position="409"/>
    </location>
</feature>
<proteinExistence type="predicted"/>
<feature type="region of interest" description="Disordered" evidence="1">
    <location>
        <begin position="520"/>
        <end position="554"/>
    </location>
</feature>
<feature type="compositionally biased region" description="Polar residues" evidence="1">
    <location>
        <begin position="533"/>
        <end position="545"/>
    </location>
</feature>
<dbReference type="AlphaFoldDB" id="A0A9N8HBM0"/>
<name>A0A9N8HBM0_9STRA</name>
<evidence type="ECO:0000256" key="1">
    <source>
        <dbReference type="SAM" id="MobiDB-lite"/>
    </source>
</evidence>
<protein>
    <submittedName>
        <fullName evidence="2">Uncharacterized protein</fullName>
    </submittedName>
</protein>
<comment type="caution">
    <text evidence="2">The sequence shown here is derived from an EMBL/GenBank/DDBJ whole genome shotgun (WGS) entry which is preliminary data.</text>
</comment>
<feature type="compositionally biased region" description="Low complexity" evidence="1">
    <location>
        <begin position="340"/>
        <end position="352"/>
    </location>
</feature>
<feature type="region of interest" description="Disordered" evidence="1">
    <location>
        <begin position="570"/>
        <end position="604"/>
    </location>
</feature>
<feature type="compositionally biased region" description="Polar residues" evidence="1">
    <location>
        <begin position="285"/>
        <end position="296"/>
    </location>
</feature>
<feature type="region of interest" description="Disordered" evidence="1">
    <location>
        <begin position="910"/>
        <end position="1003"/>
    </location>
</feature>
<feature type="compositionally biased region" description="Low complexity" evidence="1">
    <location>
        <begin position="771"/>
        <end position="791"/>
    </location>
</feature>
<organism evidence="2 3">
    <name type="scientific">Seminavis robusta</name>
    <dbReference type="NCBI Taxonomy" id="568900"/>
    <lineage>
        <taxon>Eukaryota</taxon>
        <taxon>Sar</taxon>
        <taxon>Stramenopiles</taxon>
        <taxon>Ochrophyta</taxon>
        <taxon>Bacillariophyta</taxon>
        <taxon>Bacillariophyceae</taxon>
        <taxon>Bacillariophycidae</taxon>
        <taxon>Naviculales</taxon>
        <taxon>Naviculaceae</taxon>
        <taxon>Seminavis</taxon>
    </lineage>
</organism>
<feature type="compositionally biased region" description="Basic and acidic residues" evidence="1">
    <location>
        <begin position="944"/>
        <end position="960"/>
    </location>
</feature>
<feature type="compositionally biased region" description="Acidic residues" evidence="1">
    <location>
        <begin position="910"/>
        <end position="931"/>
    </location>
</feature>
<feature type="compositionally biased region" description="Basic and acidic residues" evidence="1">
    <location>
        <begin position="78"/>
        <end position="88"/>
    </location>
</feature>
<dbReference type="Proteomes" id="UP001153069">
    <property type="component" value="Unassembled WGS sequence"/>
</dbReference>
<feature type="compositionally biased region" description="Polar residues" evidence="1">
    <location>
        <begin position="630"/>
        <end position="641"/>
    </location>
</feature>
<reference evidence="2" key="1">
    <citation type="submission" date="2020-06" db="EMBL/GenBank/DDBJ databases">
        <authorList>
            <consortium name="Plant Systems Biology data submission"/>
        </authorList>
    </citation>
    <scope>NUCLEOTIDE SEQUENCE</scope>
    <source>
        <strain evidence="2">D6</strain>
    </source>
</reference>
<feature type="compositionally biased region" description="Basic and acidic residues" evidence="1">
    <location>
        <begin position="868"/>
        <end position="878"/>
    </location>
</feature>
<feature type="compositionally biased region" description="Low complexity" evidence="1">
    <location>
        <begin position="699"/>
        <end position="711"/>
    </location>
</feature>
<dbReference type="EMBL" id="CAICTM010000343">
    <property type="protein sequence ID" value="CAB9508361.1"/>
    <property type="molecule type" value="Genomic_DNA"/>
</dbReference>
<sequence>MKNERDALLSRNRNMRVGGTNPKAAEEDEDFEYLNDEKSELCLSPNTRLRNAKLHDALATTEFLLNLPLVDGMLPHERDEKKGREMKNGSHRYQANDDDDMSSLGSSILLDEMEDDKSRMSCSGRLRISMRSITKSNGGLMDGAFQPNTPNSVRSCKRSLSGVSLSSKLSIGSGKRSIGSKRAMGMALRRATTSGSIHSRSTRNSVVNGSKNFDWRDLGVANNNNNDDDNASKAGSINFPLRRSASTGFRFERTGSHRSMSSTDRLNLSLVNILSSKKQPAATRRNGQMRASTGQEGNKRPAPVRMNSGRSVCSFRSSRSMRGVPNTGGRAPRRNERTSKVANVASDASAVSDRTANLSSGEDSGSVPNICPRKARRRRSLQGSKALRSPTQQSPRDNSVSPKQQGSSHGHSDTKAQECNWCNDPTKSSKIQKEVQGLLKKISQGPPLHRSTSLDTHTKLKTAASAAGETLLKRISNVERNTAKQPTRVYSLDADSGHSKSTLDSELNSLQALVSRAHGLGSEAKNRGRSPPQLRNSTWTSQQGELSPKSAMRRSKSLGITPMGRLAATLGAPSLQPTKPDKREKDDDDAGWKNIGMPKLANMKRATSLTDKLAHRTTEMLNESISTMLEESMNAPSTSQRRSGRSPVPPSNHRSPKAGRTASPMRQQGSSLRQGHMKSHMDEKISNSPKRTVKKDNSRLAQLAALSRSSAGADPMDVSTRSEANPVRRPPNRSSSMGVMKRGPIRRPPGRSQSGSVARMQVRRPPNRTASGSGIRGSSSGRSDSGNQSMSPPHKSSFQFQRRGKASDKSAMPPKKPVRRMQEVSPRKNSSSTPVAAGTVLEKLSQSFRDGNLLDDSKSDDEDDGKSDDDSYHSKLEQIVDMDTSIKRRQSGNYLSMNELDRFALLPVDLSDDDSDEEDDDSDDSDDDSDDDSSHHQQPPARGTRRESQRPARALSDRNYNDSTEMQDTQMTDRRAARRKNRRTETHDADSAKPSGRPKLQRKLSNKDLAAAMNARQPSKQDLLKDIKKIQRTGRNLQNGARTNDASLFVTGSRIRRYMGGVEVITGAGKS</sequence>
<feature type="region of interest" description="Disordered" evidence="1">
    <location>
        <begin position="78"/>
        <end position="102"/>
    </location>
</feature>
<feature type="compositionally biased region" description="Polar residues" evidence="1">
    <location>
        <begin position="354"/>
        <end position="367"/>
    </location>
</feature>
<evidence type="ECO:0000313" key="3">
    <source>
        <dbReference type="Proteomes" id="UP001153069"/>
    </source>
</evidence>
<feature type="compositionally biased region" description="Acidic residues" evidence="1">
    <location>
        <begin position="858"/>
        <end position="867"/>
    </location>
</feature>
<feature type="compositionally biased region" description="Polar residues" evidence="1">
    <location>
        <begin position="664"/>
        <end position="673"/>
    </location>
</feature>
<feature type="compositionally biased region" description="Polar residues" evidence="1">
    <location>
        <begin position="308"/>
        <end position="320"/>
    </location>
</feature>
<keyword evidence="3" id="KW-1185">Reference proteome</keyword>
<accession>A0A9N8HBM0</accession>
<feature type="compositionally biased region" description="Polar residues" evidence="1">
    <location>
        <begin position="961"/>
        <end position="970"/>
    </location>
</feature>
<feature type="region of interest" description="Disordered" evidence="1">
    <location>
        <begin position="630"/>
        <end position="894"/>
    </location>
</feature>
<feature type="region of interest" description="Disordered" evidence="1">
    <location>
        <begin position="1"/>
        <end position="24"/>
    </location>
</feature>
<feature type="region of interest" description="Disordered" evidence="1">
    <location>
        <begin position="275"/>
        <end position="427"/>
    </location>
</feature>